<evidence type="ECO:0000256" key="5">
    <source>
        <dbReference type="ARBA" id="ARBA00022801"/>
    </source>
</evidence>
<sequence>MRKLFGLIIITILCFTSCKKERVLEINQTVKRGVISENAMVVSARQEASKIGADILKKGGNAFDAMMATELALAVTYPVAGNIGGGGFLVYRLADGTKGALDYREKAPLAAFKDMYLDEDGNVVKGKSTTGSLAIGVPGTIAGIFKAQDKFGKLDVETIIQPVIELAENGYIVTEKQARRFKSKDSIFRVVNGKEILYNKNVLAGTRIQNPALANTLKRIAKNGRNEFYSGETARILVDFLKSRGSIITLDDLNKYESKWRDPITFQYDDLVITSMSPPSSGGICLSQIMTMIEPFDLADYGHNQLKTIQVLAEAEKRAYADRSYYLGDPDFVQIPTETLMSQVYLEQRMKDFSFKKATPADSISHGTIVGYESDETTHYSIVDQFGNAIAVTTTLNAGFGSKVFVDELGIFLNNEMDDFSSKPGVPNYFGLIGAEANSIAAEKRMLSSMTPTIIEKDGELYMSVGTPGGSTIITSVLQTILNVHEFGLTMQEAVDAPRFHNQWLPDEIRMEPNSFDPSLINQLEAKRYSINLTRSPVIGKVDGVLILDDGRLEGGADSRGDDTAVGF</sequence>
<dbReference type="InterPro" id="IPR043138">
    <property type="entry name" value="GGT_lsub"/>
</dbReference>
<evidence type="ECO:0000256" key="1">
    <source>
        <dbReference type="ARBA" id="ARBA00001049"/>
    </source>
</evidence>
<dbReference type="Pfam" id="PF01019">
    <property type="entry name" value="G_glu_transpept"/>
    <property type="match status" value="1"/>
</dbReference>
<dbReference type="InterPro" id="IPR051792">
    <property type="entry name" value="GGT_bact"/>
</dbReference>
<dbReference type="GO" id="GO:0103068">
    <property type="term" value="F:leukotriene C4 gamma-glutamyl transferase activity"/>
    <property type="evidence" value="ECO:0007669"/>
    <property type="project" value="UniProtKB-EC"/>
</dbReference>
<keyword evidence="6 9" id="KW-0865">Zymogen</keyword>
<evidence type="ECO:0000256" key="2">
    <source>
        <dbReference type="ARBA" id="ARBA00001089"/>
    </source>
</evidence>
<comment type="caution">
    <text evidence="10">The sequence shown here is derived from an EMBL/GenBank/DDBJ whole genome shotgun (WGS) entry which is preliminary data.</text>
</comment>
<dbReference type="InterPro" id="IPR043137">
    <property type="entry name" value="GGT_ssub_C"/>
</dbReference>
<dbReference type="RefSeq" id="WP_224478857.1">
    <property type="nucleotide sequence ID" value="NZ_JAIUJS010000006.1"/>
</dbReference>
<dbReference type="EMBL" id="JAIUJS010000006">
    <property type="protein sequence ID" value="MCA0153895.1"/>
    <property type="molecule type" value="Genomic_DNA"/>
</dbReference>
<comment type="subunit">
    <text evidence="9">This enzyme consists of two polypeptide chains, which are synthesized in precursor form from a single polypeptide.</text>
</comment>
<keyword evidence="7 9" id="KW-0012">Acyltransferase</keyword>
<gene>
    <name evidence="10" type="primary">ggt</name>
    <name evidence="10" type="ORF">LBV24_11750</name>
</gene>
<name>A0ABS7Y1S6_9FLAO</name>
<dbReference type="EC" id="3.4.19.13" evidence="9"/>
<keyword evidence="5 9" id="KW-0378">Hydrolase</keyword>
<evidence type="ECO:0000256" key="8">
    <source>
        <dbReference type="ARBA" id="ARBA00047417"/>
    </source>
</evidence>
<dbReference type="EC" id="2.3.2.2" evidence="9"/>
<dbReference type="PRINTS" id="PR01210">
    <property type="entry name" value="GGTRANSPTASE"/>
</dbReference>
<dbReference type="NCBIfam" id="TIGR00066">
    <property type="entry name" value="g_glut_trans"/>
    <property type="match status" value="1"/>
</dbReference>
<dbReference type="InterPro" id="IPR029055">
    <property type="entry name" value="Ntn_hydrolases_N"/>
</dbReference>
<dbReference type="PANTHER" id="PTHR43199">
    <property type="entry name" value="GLUTATHIONE HYDROLASE"/>
    <property type="match status" value="1"/>
</dbReference>
<comment type="catalytic activity">
    <reaction evidence="1 9">
        <text>an S-substituted glutathione + H2O = an S-substituted L-cysteinylglycine + L-glutamate</text>
        <dbReference type="Rhea" id="RHEA:59468"/>
        <dbReference type="ChEBI" id="CHEBI:15377"/>
        <dbReference type="ChEBI" id="CHEBI:29985"/>
        <dbReference type="ChEBI" id="CHEBI:90779"/>
        <dbReference type="ChEBI" id="CHEBI:143103"/>
        <dbReference type="EC" id="3.4.19.13"/>
    </reaction>
</comment>
<proteinExistence type="inferred from homology"/>
<comment type="pathway">
    <text evidence="9">Sulfur metabolism; glutathione metabolism.</text>
</comment>
<keyword evidence="11" id="KW-1185">Reference proteome</keyword>
<keyword evidence="9" id="KW-0317">Glutathione biosynthesis</keyword>
<evidence type="ECO:0000256" key="4">
    <source>
        <dbReference type="ARBA" id="ARBA00022679"/>
    </source>
</evidence>
<dbReference type="Proteomes" id="UP001198402">
    <property type="component" value="Unassembled WGS sequence"/>
</dbReference>
<reference evidence="11" key="1">
    <citation type="submission" date="2023-07" db="EMBL/GenBank/DDBJ databases">
        <authorList>
            <person name="Yue Y."/>
        </authorList>
    </citation>
    <scope>NUCLEOTIDE SEQUENCE [LARGE SCALE GENOMIC DNA]</scope>
    <source>
        <strain evidence="11">2Y89</strain>
    </source>
</reference>
<evidence type="ECO:0000256" key="9">
    <source>
        <dbReference type="RuleBase" id="RU368036"/>
    </source>
</evidence>
<dbReference type="Gene3D" id="3.60.20.40">
    <property type="match status" value="1"/>
</dbReference>
<dbReference type="InterPro" id="IPR000101">
    <property type="entry name" value="GGT_peptidase"/>
</dbReference>
<evidence type="ECO:0000256" key="6">
    <source>
        <dbReference type="ARBA" id="ARBA00023145"/>
    </source>
</evidence>
<dbReference type="SUPFAM" id="SSF56235">
    <property type="entry name" value="N-terminal nucleophile aminohydrolases (Ntn hydrolases)"/>
    <property type="match status" value="1"/>
</dbReference>
<comment type="similarity">
    <text evidence="3 9">Belongs to the gamma-glutamyltransferase family.</text>
</comment>
<keyword evidence="4 9" id="KW-0808">Transferase</keyword>
<evidence type="ECO:0000313" key="10">
    <source>
        <dbReference type="EMBL" id="MCA0153895.1"/>
    </source>
</evidence>
<dbReference type="PANTHER" id="PTHR43199:SF1">
    <property type="entry name" value="GLUTATHIONE HYDROLASE PROENZYME"/>
    <property type="match status" value="1"/>
</dbReference>
<evidence type="ECO:0000256" key="7">
    <source>
        <dbReference type="ARBA" id="ARBA00023315"/>
    </source>
</evidence>
<comment type="catalytic activity">
    <reaction evidence="8 9">
        <text>an N-terminal (5-L-glutamyl)-[peptide] + an alpha-amino acid = 5-L-glutamyl amino acid + an N-terminal L-alpha-aminoacyl-[peptide]</text>
        <dbReference type="Rhea" id="RHEA:23904"/>
        <dbReference type="Rhea" id="RHEA-COMP:9780"/>
        <dbReference type="Rhea" id="RHEA-COMP:9795"/>
        <dbReference type="ChEBI" id="CHEBI:77644"/>
        <dbReference type="ChEBI" id="CHEBI:78597"/>
        <dbReference type="ChEBI" id="CHEBI:78599"/>
        <dbReference type="ChEBI" id="CHEBI:78608"/>
        <dbReference type="EC" id="2.3.2.2"/>
    </reaction>
</comment>
<comment type="PTM">
    <text evidence="9">Cleaved by autocatalysis into a large and a small subunit.</text>
</comment>
<organism evidence="10 11">
    <name type="scientific">Winogradskyella vincentii</name>
    <dbReference type="NCBI Taxonomy" id="2877122"/>
    <lineage>
        <taxon>Bacteria</taxon>
        <taxon>Pseudomonadati</taxon>
        <taxon>Bacteroidota</taxon>
        <taxon>Flavobacteriia</taxon>
        <taxon>Flavobacteriales</taxon>
        <taxon>Flavobacteriaceae</taxon>
        <taxon>Winogradskyella</taxon>
    </lineage>
</organism>
<dbReference type="Gene3D" id="1.10.246.130">
    <property type="match status" value="1"/>
</dbReference>
<accession>A0ABS7Y1S6</accession>
<evidence type="ECO:0000313" key="11">
    <source>
        <dbReference type="Proteomes" id="UP001198402"/>
    </source>
</evidence>
<protein>
    <recommendedName>
        <fullName evidence="9">Glutathione hydrolase proenzyme</fullName>
        <ecNumber evidence="9">2.3.2.2</ecNumber>
        <ecNumber evidence="9">3.4.19.13</ecNumber>
    </recommendedName>
    <component>
        <recommendedName>
            <fullName evidence="9">Glutathione hydrolase large chain</fullName>
        </recommendedName>
    </component>
    <component>
        <recommendedName>
            <fullName evidence="9">Glutathione hydrolase small chain</fullName>
        </recommendedName>
    </component>
</protein>
<comment type="catalytic activity">
    <reaction evidence="2 9">
        <text>glutathione + H2O = L-cysteinylglycine + L-glutamate</text>
        <dbReference type="Rhea" id="RHEA:28807"/>
        <dbReference type="ChEBI" id="CHEBI:15377"/>
        <dbReference type="ChEBI" id="CHEBI:29985"/>
        <dbReference type="ChEBI" id="CHEBI:57925"/>
        <dbReference type="ChEBI" id="CHEBI:61694"/>
        <dbReference type="EC" id="3.4.19.13"/>
    </reaction>
</comment>
<evidence type="ECO:0000256" key="3">
    <source>
        <dbReference type="ARBA" id="ARBA00009381"/>
    </source>
</evidence>